<dbReference type="InterPro" id="IPR040423">
    <property type="entry name" value="PEA_transferase"/>
</dbReference>
<dbReference type="SUPFAM" id="SSF53649">
    <property type="entry name" value="Alkaline phosphatase-like"/>
    <property type="match status" value="1"/>
</dbReference>
<keyword evidence="12" id="KW-1185">Reference proteome</keyword>
<dbReference type="NCBIfam" id="NF028537">
    <property type="entry name" value="P_eth_NH2_trans"/>
    <property type="match status" value="1"/>
</dbReference>
<feature type="transmembrane region" description="Helical" evidence="8">
    <location>
        <begin position="191"/>
        <end position="210"/>
    </location>
</feature>
<feature type="transmembrane region" description="Helical" evidence="8">
    <location>
        <begin position="110"/>
        <end position="130"/>
    </location>
</feature>
<evidence type="ECO:0000313" key="11">
    <source>
        <dbReference type="EMBL" id="CUX44936.1"/>
    </source>
</evidence>
<evidence type="ECO:0000256" key="7">
    <source>
        <dbReference type="ARBA" id="ARBA00023136"/>
    </source>
</evidence>
<proteinExistence type="predicted"/>
<accession>A0ABM9VIF1</accession>
<dbReference type="EMBL" id="FBWH01000036">
    <property type="protein sequence ID" value="CUX44936.1"/>
    <property type="molecule type" value="Genomic_DNA"/>
</dbReference>
<evidence type="ECO:0000256" key="1">
    <source>
        <dbReference type="ARBA" id="ARBA00004429"/>
    </source>
</evidence>
<keyword evidence="2" id="KW-1003">Cell membrane</keyword>
<evidence type="ECO:0008006" key="13">
    <source>
        <dbReference type="Google" id="ProtNLM"/>
    </source>
</evidence>
<gene>
    <name evidence="11" type="ORF">AGR13a_Lc100003</name>
</gene>
<feature type="transmembrane region" description="Helical" evidence="8">
    <location>
        <begin position="52"/>
        <end position="69"/>
    </location>
</feature>
<feature type="transmembrane region" description="Helical" evidence="8">
    <location>
        <begin position="81"/>
        <end position="103"/>
    </location>
</feature>
<keyword evidence="4" id="KW-0808">Transferase</keyword>
<evidence type="ECO:0000259" key="10">
    <source>
        <dbReference type="Pfam" id="PF08019"/>
    </source>
</evidence>
<name>A0ABM9VIF1_9HYPH</name>
<evidence type="ECO:0000256" key="3">
    <source>
        <dbReference type="ARBA" id="ARBA00022519"/>
    </source>
</evidence>
<evidence type="ECO:0000256" key="2">
    <source>
        <dbReference type="ARBA" id="ARBA00022475"/>
    </source>
</evidence>
<feature type="domain" description="Sulfatase N-terminal" evidence="9">
    <location>
        <begin position="275"/>
        <end position="564"/>
    </location>
</feature>
<comment type="subcellular location">
    <subcellularLocation>
        <location evidence="1">Cell inner membrane</location>
        <topology evidence="1">Multi-pass membrane protein</topology>
    </subcellularLocation>
</comment>
<dbReference type="InterPro" id="IPR017850">
    <property type="entry name" value="Alkaline_phosphatase_core_sf"/>
</dbReference>
<organism evidence="11 12">
    <name type="scientific">Agrobacterium genomosp. 13 str. CFBP 6927</name>
    <dbReference type="NCBI Taxonomy" id="1183428"/>
    <lineage>
        <taxon>Bacteria</taxon>
        <taxon>Pseudomonadati</taxon>
        <taxon>Pseudomonadota</taxon>
        <taxon>Alphaproteobacteria</taxon>
        <taxon>Hyphomicrobiales</taxon>
        <taxon>Rhizobiaceae</taxon>
        <taxon>Rhizobium/Agrobacterium group</taxon>
        <taxon>Agrobacterium</taxon>
        <taxon>Agrobacterium tumefaciens complex</taxon>
    </lineage>
</organism>
<evidence type="ECO:0000313" key="12">
    <source>
        <dbReference type="Proteomes" id="UP000191812"/>
    </source>
</evidence>
<dbReference type="Gene3D" id="3.40.720.10">
    <property type="entry name" value="Alkaline Phosphatase, subunit A"/>
    <property type="match status" value="1"/>
</dbReference>
<keyword evidence="7 8" id="KW-0472">Membrane</keyword>
<evidence type="ECO:0000256" key="8">
    <source>
        <dbReference type="SAM" id="Phobius"/>
    </source>
</evidence>
<protein>
    <recommendedName>
        <fullName evidence="13">Sulfatase</fullName>
    </recommendedName>
</protein>
<sequence length="585" mass="64059">MTHPPSIGPCGSLKTGASTRSLLPPAYMDLVELTVALFTAKATGTETYRPEIGSVPLSLLTGVYLLFFTNQTFWSKVHTYLSAYPVAIVSLYVAMAALFGALITIFSAKYLIKPFLIFLVFAAAAASWFIDRYGIVIDSDMIRNAVETTPAEAGNLMTPGLFWHLAIFGLVPSVVIVFVRVRHRPILDKLLWNTISILICLGVAGIISFANSKTFTTAIRQHKDIVKSVNPLSPIMSTVHYFTQAGKEADIQVSAIGKDAKVLPAIGGVHKPRITVIVAGETARASNFSLNGYGRDTNPELAKRNVIYFPSTTSCGTATAISIPCMFSKFPRSEYSHNKALANENVMDVLVHAGIGATWLDNNTGSKNVADRIPYFDLPSTNDSRFCTGGECRDDIFFDKLDAWLNNVTKDSVIVLHQMGSHGPTYYLRYTDEFRKFTPDCRTAELGNCTDAEIVNSYDNTLLYTDHFLSTVIDKLKARSDKLATGMIYASDHGESLGENGVYLHGAPYLLAPDQQTHVPFLVWFDDDFAKSMGLDKACLAKSAAQGGRSHDNYFHSILGMMNVSTSVYDPSLDVFGGCTQRQNS</sequence>
<keyword evidence="3" id="KW-0997">Cell inner membrane</keyword>
<evidence type="ECO:0000259" key="9">
    <source>
        <dbReference type="Pfam" id="PF00884"/>
    </source>
</evidence>
<feature type="domain" description="Phosphoethanolamine transferase N-terminal" evidence="10">
    <location>
        <begin position="96"/>
        <end position="244"/>
    </location>
</feature>
<dbReference type="Proteomes" id="UP000191812">
    <property type="component" value="Unassembled WGS sequence"/>
</dbReference>
<evidence type="ECO:0000256" key="6">
    <source>
        <dbReference type="ARBA" id="ARBA00022989"/>
    </source>
</evidence>
<dbReference type="PANTHER" id="PTHR30443">
    <property type="entry name" value="INNER MEMBRANE PROTEIN"/>
    <property type="match status" value="1"/>
</dbReference>
<dbReference type="Pfam" id="PF00884">
    <property type="entry name" value="Sulfatase"/>
    <property type="match status" value="1"/>
</dbReference>
<reference evidence="11 12" key="1">
    <citation type="submission" date="2016-01" db="EMBL/GenBank/DDBJ databases">
        <authorList>
            <person name="Regsiter A."/>
            <person name="william w."/>
        </authorList>
    </citation>
    <scope>NUCLEOTIDE SEQUENCE [LARGE SCALE GENOMIC DNA]</scope>
    <source>
        <strain evidence="11 12">CFBP 6927</strain>
    </source>
</reference>
<dbReference type="Pfam" id="PF08019">
    <property type="entry name" value="EptA_B_N"/>
    <property type="match status" value="1"/>
</dbReference>
<evidence type="ECO:0000256" key="4">
    <source>
        <dbReference type="ARBA" id="ARBA00022679"/>
    </source>
</evidence>
<dbReference type="PANTHER" id="PTHR30443:SF0">
    <property type="entry name" value="PHOSPHOETHANOLAMINE TRANSFERASE EPTA"/>
    <property type="match status" value="1"/>
</dbReference>
<dbReference type="CDD" id="cd16017">
    <property type="entry name" value="LptA"/>
    <property type="match status" value="1"/>
</dbReference>
<evidence type="ECO:0000256" key="5">
    <source>
        <dbReference type="ARBA" id="ARBA00022692"/>
    </source>
</evidence>
<keyword evidence="5 8" id="KW-0812">Transmembrane</keyword>
<keyword evidence="6 8" id="KW-1133">Transmembrane helix</keyword>
<dbReference type="InterPro" id="IPR058130">
    <property type="entry name" value="PEA_transf_C"/>
</dbReference>
<dbReference type="InterPro" id="IPR012549">
    <property type="entry name" value="EptA-like_N"/>
</dbReference>
<feature type="transmembrane region" description="Helical" evidence="8">
    <location>
        <begin position="161"/>
        <end position="179"/>
    </location>
</feature>
<dbReference type="InterPro" id="IPR000917">
    <property type="entry name" value="Sulfatase_N"/>
</dbReference>
<comment type="caution">
    <text evidence="11">The sequence shown here is derived from an EMBL/GenBank/DDBJ whole genome shotgun (WGS) entry which is preliminary data.</text>
</comment>